<feature type="region of interest" description="Disordered" evidence="10">
    <location>
        <begin position="1"/>
        <end position="24"/>
    </location>
</feature>
<evidence type="ECO:0000256" key="9">
    <source>
        <dbReference type="ARBA" id="ARBA00040505"/>
    </source>
</evidence>
<evidence type="ECO:0000256" key="4">
    <source>
        <dbReference type="ARBA" id="ARBA00022679"/>
    </source>
</evidence>
<feature type="domain" description="Aminoglycoside phosphotransferase" evidence="11">
    <location>
        <begin position="82"/>
        <end position="314"/>
    </location>
</feature>
<dbReference type="InterPro" id="IPR011009">
    <property type="entry name" value="Kinase-like_dom_sf"/>
</dbReference>
<dbReference type="Pfam" id="PF01636">
    <property type="entry name" value="APH"/>
    <property type="match status" value="1"/>
</dbReference>
<dbReference type="FunFam" id="3.30.200.20:FF:000549">
    <property type="entry name" value="hydroxylysine kinase"/>
    <property type="match status" value="1"/>
</dbReference>
<protein>
    <recommendedName>
        <fullName evidence="9">Hydroxylysine kinase</fullName>
        <ecNumber evidence="8">2.7.1.81</ecNumber>
    </recommendedName>
</protein>
<keyword evidence="4" id="KW-0808">Transferase</keyword>
<organism evidence="12 13">
    <name type="scientific">Petromyzon marinus</name>
    <name type="common">Sea lamprey</name>
    <dbReference type="NCBI Taxonomy" id="7757"/>
    <lineage>
        <taxon>Eukaryota</taxon>
        <taxon>Metazoa</taxon>
        <taxon>Chordata</taxon>
        <taxon>Craniata</taxon>
        <taxon>Vertebrata</taxon>
        <taxon>Cyclostomata</taxon>
        <taxon>Hyperoartia</taxon>
        <taxon>Petromyzontiformes</taxon>
        <taxon>Petromyzontidae</taxon>
        <taxon>Petromyzon</taxon>
    </lineage>
</organism>
<evidence type="ECO:0000256" key="3">
    <source>
        <dbReference type="ARBA" id="ARBA00022490"/>
    </source>
</evidence>
<evidence type="ECO:0000256" key="10">
    <source>
        <dbReference type="SAM" id="MobiDB-lite"/>
    </source>
</evidence>
<dbReference type="RefSeq" id="XP_032833425.1">
    <property type="nucleotide sequence ID" value="XM_032977534.1"/>
</dbReference>
<dbReference type="AlphaFoldDB" id="A0AAJ7UBQ4"/>
<sequence length="411" mass="44752">MLGRDEQGDEEEVEEEELVRPNVSPDKVRELVERLYGINATTVTELGSYDDQNFHVEARGHAVPEPSASSSSSPSVVCPHGYVLKVTNSADSRHRAGLLQAQTEAVRFLGERGFPVPAVVPAADGRLMAMETLDGDGSESRFIVRLFTFLPGTLLEEVEPGDDLLRQMGRTLARMNRTLHEEFHEPCRAALHSDGRWGLRQAHLIAPFVDEVEDVSLRATLADVVRQFRERVLPNLRHFRPSINHSDFHDQNLLVRPKPCAGGDGAGGWELCGILDFSDACAGPLVLDAAVAMADVVASARHPNLRQALRAAGVFLAAFEQEAGAPLTAAERGALFILVTARLAQSAVLAERDARTMASGGPAGGRARRVGAFVAQEAGRVRELWAVGEDEAWRCWRRGSDPPDELGLPRT</sequence>
<evidence type="ECO:0000256" key="5">
    <source>
        <dbReference type="ARBA" id="ARBA00022777"/>
    </source>
</evidence>
<comment type="function">
    <text evidence="7">Catalyzes the GTP-dependent phosphorylation of 5-hydroxy-L-lysine.</text>
</comment>
<gene>
    <name evidence="13" type="primary">LOC116956086</name>
</gene>
<keyword evidence="5" id="KW-0418">Kinase</keyword>
<reference evidence="13" key="1">
    <citation type="submission" date="2025-08" db="UniProtKB">
        <authorList>
            <consortium name="RefSeq"/>
        </authorList>
    </citation>
    <scope>IDENTIFICATION</scope>
    <source>
        <tissue evidence="13">Sperm</tissue>
    </source>
</reference>
<proteinExistence type="inferred from homology"/>
<dbReference type="InterPro" id="IPR050249">
    <property type="entry name" value="Pseudomonas-type_ThrB"/>
</dbReference>
<evidence type="ECO:0000256" key="8">
    <source>
        <dbReference type="ARBA" id="ARBA00038873"/>
    </source>
</evidence>
<evidence type="ECO:0000256" key="6">
    <source>
        <dbReference type="ARBA" id="ARBA00036820"/>
    </source>
</evidence>
<dbReference type="KEGG" id="pmrn:116956086"/>
<dbReference type="PANTHER" id="PTHR21064:SF1">
    <property type="entry name" value="HYDROXYLYSINE KINASE"/>
    <property type="match status" value="1"/>
</dbReference>
<keyword evidence="3" id="KW-0963">Cytoplasm</keyword>
<dbReference type="EC" id="2.7.1.81" evidence="8"/>
<dbReference type="Gene3D" id="3.90.1200.10">
    <property type="match status" value="1"/>
</dbReference>
<evidence type="ECO:0000259" key="11">
    <source>
        <dbReference type="Pfam" id="PF01636"/>
    </source>
</evidence>
<name>A0AAJ7UBQ4_PETMA</name>
<evidence type="ECO:0000256" key="7">
    <source>
        <dbReference type="ARBA" id="ARBA00037368"/>
    </source>
</evidence>
<dbReference type="GO" id="GO:0047992">
    <property type="term" value="F:hydroxylysine kinase activity"/>
    <property type="evidence" value="ECO:0007669"/>
    <property type="project" value="UniProtKB-EC"/>
</dbReference>
<comment type="subcellular location">
    <subcellularLocation>
        <location evidence="1">Cytoplasm</location>
    </subcellularLocation>
</comment>
<feature type="compositionally biased region" description="Acidic residues" evidence="10">
    <location>
        <begin position="7"/>
        <end position="17"/>
    </location>
</feature>
<dbReference type="InterPro" id="IPR002575">
    <property type="entry name" value="Aminoglycoside_PTrfase"/>
</dbReference>
<dbReference type="GO" id="GO:0005737">
    <property type="term" value="C:cytoplasm"/>
    <property type="evidence" value="ECO:0007669"/>
    <property type="project" value="UniProtKB-SubCell"/>
</dbReference>
<comment type="similarity">
    <text evidence="2">Belongs to the aminoglycoside phosphotransferase family.</text>
</comment>
<evidence type="ECO:0000313" key="12">
    <source>
        <dbReference type="Proteomes" id="UP001318040"/>
    </source>
</evidence>
<evidence type="ECO:0000313" key="13">
    <source>
        <dbReference type="RefSeq" id="XP_032833425.1"/>
    </source>
</evidence>
<evidence type="ECO:0000256" key="1">
    <source>
        <dbReference type="ARBA" id="ARBA00004496"/>
    </source>
</evidence>
<comment type="catalytic activity">
    <reaction evidence="6">
        <text>(5R)-5-hydroxy-L-lysine + GTP = (5R)-5-phosphooxy-L-lysine + GDP + H(+)</text>
        <dbReference type="Rhea" id="RHEA:19049"/>
        <dbReference type="ChEBI" id="CHEBI:15378"/>
        <dbReference type="ChEBI" id="CHEBI:37565"/>
        <dbReference type="ChEBI" id="CHEBI:57882"/>
        <dbReference type="ChEBI" id="CHEBI:58189"/>
        <dbReference type="ChEBI" id="CHEBI:58357"/>
        <dbReference type="EC" id="2.7.1.81"/>
    </reaction>
</comment>
<dbReference type="Proteomes" id="UP001318040">
    <property type="component" value="Chromosome 63"/>
</dbReference>
<accession>A0AAJ7UBQ4</accession>
<evidence type="ECO:0000256" key="2">
    <source>
        <dbReference type="ARBA" id="ARBA00006219"/>
    </source>
</evidence>
<dbReference type="SUPFAM" id="SSF56112">
    <property type="entry name" value="Protein kinase-like (PK-like)"/>
    <property type="match status" value="1"/>
</dbReference>
<dbReference type="PANTHER" id="PTHR21064">
    <property type="entry name" value="AMINOGLYCOSIDE PHOSPHOTRANSFERASE DOMAIN-CONTAINING PROTEIN-RELATED"/>
    <property type="match status" value="1"/>
</dbReference>
<keyword evidence="12" id="KW-1185">Reference proteome</keyword>